<evidence type="ECO:0000256" key="1">
    <source>
        <dbReference type="ARBA" id="ARBA00006803"/>
    </source>
</evidence>
<keyword evidence="2" id="KW-1133">Transmembrane helix</keyword>
<dbReference type="GO" id="GO:0007606">
    <property type="term" value="P:sensory perception of chemical stimulus"/>
    <property type="evidence" value="ECO:0007669"/>
    <property type="project" value="InterPro"/>
</dbReference>
<comment type="similarity">
    <text evidence="1">Belongs to the nematode receptor-like protein sre family.</text>
</comment>
<keyword evidence="2" id="KW-0812">Transmembrane</keyword>
<reference evidence="3 4" key="1">
    <citation type="submission" date="2015-09" db="EMBL/GenBank/DDBJ databases">
        <title>Draft genome of the parasitic nematode Teladorsagia circumcincta isolate WARC Sus (inbred).</title>
        <authorList>
            <person name="Mitreva M."/>
        </authorList>
    </citation>
    <scope>NUCLEOTIDE SEQUENCE [LARGE SCALE GENOMIC DNA]</scope>
    <source>
        <strain evidence="3 4">S</strain>
    </source>
</reference>
<name>A0A2G9UZC3_TELCI</name>
<dbReference type="OrthoDB" id="5874078at2759"/>
<accession>A0A2G9UZC3</accession>
<keyword evidence="4" id="KW-1185">Reference proteome</keyword>
<evidence type="ECO:0000256" key="2">
    <source>
        <dbReference type="SAM" id="Phobius"/>
    </source>
</evidence>
<evidence type="ECO:0008006" key="5">
    <source>
        <dbReference type="Google" id="ProtNLM"/>
    </source>
</evidence>
<proteinExistence type="inferred from homology"/>
<dbReference type="GO" id="GO:0016020">
    <property type="term" value="C:membrane"/>
    <property type="evidence" value="ECO:0007669"/>
    <property type="project" value="InterPro"/>
</dbReference>
<organism evidence="3 4">
    <name type="scientific">Teladorsagia circumcincta</name>
    <name type="common">Brown stomach worm</name>
    <name type="synonym">Ostertagia circumcincta</name>
    <dbReference type="NCBI Taxonomy" id="45464"/>
    <lineage>
        <taxon>Eukaryota</taxon>
        <taxon>Metazoa</taxon>
        <taxon>Ecdysozoa</taxon>
        <taxon>Nematoda</taxon>
        <taxon>Chromadorea</taxon>
        <taxon>Rhabditida</taxon>
        <taxon>Rhabditina</taxon>
        <taxon>Rhabditomorpha</taxon>
        <taxon>Strongyloidea</taxon>
        <taxon>Trichostrongylidae</taxon>
        <taxon>Teladorsagia</taxon>
    </lineage>
</organism>
<feature type="transmembrane region" description="Helical" evidence="2">
    <location>
        <begin position="162"/>
        <end position="186"/>
    </location>
</feature>
<evidence type="ECO:0000313" key="4">
    <source>
        <dbReference type="Proteomes" id="UP000230423"/>
    </source>
</evidence>
<dbReference type="EMBL" id="KZ345128">
    <property type="protein sequence ID" value="PIO75575.1"/>
    <property type="molecule type" value="Genomic_DNA"/>
</dbReference>
<protein>
    <recommendedName>
        <fullName evidence="5">Reverse transcriptase domain-containing protein</fullName>
    </recommendedName>
</protein>
<dbReference type="InterPro" id="IPR004151">
    <property type="entry name" value="7TM_GPCR_serpentine_rcpt_Sre"/>
</dbReference>
<dbReference type="AlphaFoldDB" id="A0A2G9UZC3"/>
<sequence length="258" mass="29200">MRKAMERREAGIRWSNEKRLTDLLFANDVLLLAHEEGRLQEVTTSLNSEATMVGLRISDERSKDISIGFHNAQTDINVNGKQSETALLVSYYPGVGARVVLFLYEVGIVYHGAYAIVVRRDSNKLRDIYSGVHLKNAAYTLSTKFQLRENLRVMKVLMQLSVVWAMSASLGCVSLILATTVLVDYAQWSRVSFALFNFAFAISPNIVAWVFMTAIGGFHLRCLLPWHSEKRLHEKRAISEHRGASDAYFKQLVATWEV</sequence>
<keyword evidence="2" id="KW-0472">Membrane</keyword>
<dbReference type="Pfam" id="PF03125">
    <property type="entry name" value="Sre"/>
    <property type="match status" value="1"/>
</dbReference>
<evidence type="ECO:0000313" key="3">
    <source>
        <dbReference type="EMBL" id="PIO75575.1"/>
    </source>
</evidence>
<gene>
    <name evidence="3" type="ORF">TELCIR_02373</name>
</gene>
<feature type="transmembrane region" description="Helical" evidence="2">
    <location>
        <begin position="206"/>
        <end position="226"/>
    </location>
</feature>
<dbReference type="Proteomes" id="UP000230423">
    <property type="component" value="Unassembled WGS sequence"/>
</dbReference>